<evidence type="ECO:0000313" key="2">
    <source>
        <dbReference type="EMBL" id="TNY22808.1"/>
    </source>
</evidence>
<dbReference type="CDD" id="cd01310">
    <property type="entry name" value="TatD_DNAse"/>
    <property type="match status" value="1"/>
</dbReference>
<dbReference type="Pfam" id="PF01026">
    <property type="entry name" value="TatD_DNase"/>
    <property type="match status" value="1"/>
</dbReference>
<accession>A0A5C5G160</accession>
<dbReference type="InterPro" id="IPR001130">
    <property type="entry name" value="TatD-like"/>
</dbReference>
<organism evidence="2 3">
    <name type="scientific">Rhodotorula diobovata</name>
    <dbReference type="NCBI Taxonomy" id="5288"/>
    <lineage>
        <taxon>Eukaryota</taxon>
        <taxon>Fungi</taxon>
        <taxon>Dikarya</taxon>
        <taxon>Basidiomycota</taxon>
        <taxon>Pucciniomycotina</taxon>
        <taxon>Microbotryomycetes</taxon>
        <taxon>Sporidiobolales</taxon>
        <taxon>Sporidiobolaceae</taxon>
        <taxon>Rhodotorula</taxon>
    </lineage>
</organism>
<proteinExistence type="predicted"/>
<dbReference type="SUPFAM" id="SSF51556">
    <property type="entry name" value="Metallo-dependent hydrolases"/>
    <property type="match status" value="1"/>
</dbReference>
<dbReference type="Gene3D" id="3.20.20.140">
    <property type="entry name" value="Metal-dependent hydrolases"/>
    <property type="match status" value="1"/>
</dbReference>
<keyword evidence="2" id="KW-0378">Hydrolase</keyword>
<dbReference type="Proteomes" id="UP000311382">
    <property type="component" value="Unassembled WGS sequence"/>
</dbReference>
<feature type="compositionally biased region" description="Low complexity" evidence="1">
    <location>
        <begin position="1"/>
        <end position="17"/>
    </location>
</feature>
<name>A0A5C5G160_9BASI</name>
<sequence>MSSTPASTSSRQSTRSSRTPHEDKLVLPLHEDIKDHFQDLELVDTHCHIHSTFQAYKEKYPEGKHANIRDFVAALLQADGSNKLRTCVDVYCEGSDMEHWASTLAALSDFPDLDYRFVAGAHPHEAKNYTDELERRFLEAHRHERCVGWGEIGLDYHYDNSPRDVQQDVLRRQLRTALGSGENKAITIHTREADDDIVRILKEELPREQRVHVHCYTDSPECAASLLSHFPNLFIGITGVVTYSTNVNTPQVIRDLGATCSPSNPAGLRILLETDAPFMPPANMANKQLGMTSKQRFPFAHGGVLPWTAEFVKRVLNEGKGEDEDKWTTAGVLRQARENARLCYGV</sequence>
<gene>
    <name evidence="2" type="ORF">DMC30DRAFT_410898</name>
</gene>
<comment type="caution">
    <text evidence="2">The sequence shown here is derived from an EMBL/GenBank/DDBJ whole genome shotgun (WGS) entry which is preliminary data.</text>
</comment>
<dbReference type="InterPro" id="IPR032466">
    <property type="entry name" value="Metal_Hydrolase"/>
</dbReference>
<evidence type="ECO:0000313" key="3">
    <source>
        <dbReference type="Proteomes" id="UP000311382"/>
    </source>
</evidence>
<dbReference type="GO" id="GO:0016788">
    <property type="term" value="F:hydrolase activity, acting on ester bonds"/>
    <property type="evidence" value="ECO:0007669"/>
    <property type="project" value="InterPro"/>
</dbReference>
<dbReference type="STRING" id="5288.A0A5C5G160"/>
<dbReference type="PANTHER" id="PTHR46363">
    <property type="entry name" value="DEOXYRIBONUCLEASE TATDN2-RELATED"/>
    <property type="match status" value="1"/>
</dbReference>
<reference evidence="2 3" key="1">
    <citation type="submission" date="2019-03" db="EMBL/GenBank/DDBJ databases">
        <title>Rhodosporidium diobovatum UCD-FST 08-225 genome sequencing, assembly, and annotation.</title>
        <authorList>
            <person name="Fakankun I.U."/>
            <person name="Fristensky B."/>
            <person name="Levin D.B."/>
        </authorList>
    </citation>
    <scope>NUCLEOTIDE SEQUENCE [LARGE SCALE GENOMIC DNA]</scope>
    <source>
        <strain evidence="2 3">UCD-FST 08-225</strain>
    </source>
</reference>
<dbReference type="AlphaFoldDB" id="A0A5C5G160"/>
<evidence type="ECO:0000256" key="1">
    <source>
        <dbReference type="SAM" id="MobiDB-lite"/>
    </source>
</evidence>
<dbReference type="PANTHER" id="PTHR46363:SF1">
    <property type="entry name" value="DEOXYRIBONUCLEASE TATDN2-RELATED"/>
    <property type="match status" value="1"/>
</dbReference>
<keyword evidence="3" id="KW-1185">Reference proteome</keyword>
<protein>
    <submittedName>
        <fullName evidence="2">Hydrolase</fullName>
    </submittedName>
</protein>
<dbReference type="EMBL" id="SOZI01000020">
    <property type="protein sequence ID" value="TNY22808.1"/>
    <property type="molecule type" value="Genomic_DNA"/>
</dbReference>
<feature type="region of interest" description="Disordered" evidence="1">
    <location>
        <begin position="1"/>
        <end position="24"/>
    </location>
</feature>
<dbReference type="OrthoDB" id="6079689at2759"/>